<sequence length="31" mass="3585">MKVNRLSLLFTNCLHSKRLQIKSATFVPIII</sequence>
<organism evidence="1">
    <name type="scientific">Myoviridae sp. ctbEa13</name>
    <dbReference type="NCBI Taxonomy" id="2825136"/>
    <lineage>
        <taxon>Viruses</taxon>
        <taxon>Duplodnaviria</taxon>
        <taxon>Heunggongvirae</taxon>
        <taxon>Uroviricota</taxon>
        <taxon>Caudoviricetes</taxon>
    </lineage>
</organism>
<dbReference type="EMBL" id="BK016237">
    <property type="protein sequence ID" value="DAG04041.1"/>
    <property type="molecule type" value="Genomic_DNA"/>
</dbReference>
<proteinExistence type="predicted"/>
<evidence type="ECO:0000313" key="1">
    <source>
        <dbReference type="EMBL" id="DAG04041.1"/>
    </source>
</evidence>
<name>A0A8S5VBA1_9CAUD</name>
<accession>A0A8S5VBA1</accession>
<protein>
    <submittedName>
        <fullName evidence="1">Uncharacterized protein</fullName>
    </submittedName>
</protein>
<reference evidence="1" key="1">
    <citation type="journal article" date="2021" name="Proc. Natl. Acad. Sci. U.S.A.">
        <title>A Catalog of Tens of Thousands of Viruses from Human Metagenomes Reveals Hidden Associations with Chronic Diseases.</title>
        <authorList>
            <person name="Tisza M.J."/>
            <person name="Buck C.B."/>
        </authorList>
    </citation>
    <scope>NUCLEOTIDE SEQUENCE</scope>
    <source>
        <strain evidence="1">CtbEa13</strain>
    </source>
</reference>